<dbReference type="AlphaFoldDB" id="A0A5B7FJD7"/>
<keyword evidence="3" id="KW-1185">Reference proteome</keyword>
<sequence length="37" mass="4171">MVIILLFLLGSLEEAFAGAQGLMNHYLNKLKLSRTQH</sequence>
<organism evidence="2 3">
    <name type="scientific">Portunus trituberculatus</name>
    <name type="common">Swimming crab</name>
    <name type="synonym">Neptunus trituberculatus</name>
    <dbReference type="NCBI Taxonomy" id="210409"/>
    <lineage>
        <taxon>Eukaryota</taxon>
        <taxon>Metazoa</taxon>
        <taxon>Ecdysozoa</taxon>
        <taxon>Arthropoda</taxon>
        <taxon>Crustacea</taxon>
        <taxon>Multicrustacea</taxon>
        <taxon>Malacostraca</taxon>
        <taxon>Eumalacostraca</taxon>
        <taxon>Eucarida</taxon>
        <taxon>Decapoda</taxon>
        <taxon>Pleocyemata</taxon>
        <taxon>Brachyura</taxon>
        <taxon>Eubrachyura</taxon>
        <taxon>Portunoidea</taxon>
        <taxon>Portunidae</taxon>
        <taxon>Portuninae</taxon>
        <taxon>Portunus</taxon>
    </lineage>
</organism>
<evidence type="ECO:0000313" key="3">
    <source>
        <dbReference type="Proteomes" id="UP000324222"/>
    </source>
</evidence>
<proteinExistence type="predicted"/>
<feature type="chain" id="PRO_5022710707" evidence="1">
    <location>
        <begin position="18"/>
        <end position="37"/>
    </location>
</feature>
<comment type="caution">
    <text evidence="2">The sequence shown here is derived from an EMBL/GenBank/DDBJ whole genome shotgun (WGS) entry which is preliminary data.</text>
</comment>
<dbReference type="EMBL" id="VSRR010006783">
    <property type="protein sequence ID" value="MPC45556.1"/>
    <property type="molecule type" value="Genomic_DNA"/>
</dbReference>
<dbReference type="Proteomes" id="UP000324222">
    <property type="component" value="Unassembled WGS sequence"/>
</dbReference>
<feature type="signal peptide" evidence="1">
    <location>
        <begin position="1"/>
        <end position="17"/>
    </location>
</feature>
<protein>
    <submittedName>
        <fullName evidence="2">Uncharacterized protein</fullName>
    </submittedName>
</protein>
<keyword evidence="1" id="KW-0732">Signal</keyword>
<evidence type="ECO:0000313" key="2">
    <source>
        <dbReference type="EMBL" id="MPC45556.1"/>
    </source>
</evidence>
<accession>A0A5B7FJD7</accession>
<name>A0A5B7FJD7_PORTR</name>
<evidence type="ECO:0000256" key="1">
    <source>
        <dbReference type="SAM" id="SignalP"/>
    </source>
</evidence>
<reference evidence="2 3" key="1">
    <citation type="submission" date="2019-05" db="EMBL/GenBank/DDBJ databases">
        <title>Another draft genome of Portunus trituberculatus and its Hox gene families provides insights of decapod evolution.</title>
        <authorList>
            <person name="Jeong J.-H."/>
            <person name="Song I."/>
            <person name="Kim S."/>
            <person name="Choi T."/>
            <person name="Kim D."/>
            <person name="Ryu S."/>
            <person name="Kim W."/>
        </authorList>
    </citation>
    <scope>NUCLEOTIDE SEQUENCE [LARGE SCALE GENOMIC DNA]</scope>
    <source>
        <tissue evidence="2">Muscle</tissue>
    </source>
</reference>
<gene>
    <name evidence="2" type="ORF">E2C01_039258</name>
</gene>